<reference evidence="1 2" key="1">
    <citation type="submission" date="2024-02" db="EMBL/GenBank/DDBJ databases">
        <authorList>
            <person name="Chen Y."/>
            <person name="Shah S."/>
            <person name="Dougan E. K."/>
            <person name="Thang M."/>
            <person name="Chan C."/>
        </authorList>
    </citation>
    <scope>NUCLEOTIDE SEQUENCE [LARGE SCALE GENOMIC DNA]</scope>
</reference>
<name>A0ABP0KQU7_9DINO</name>
<organism evidence="1 2">
    <name type="scientific">Durusdinium trenchii</name>
    <dbReference type="NCBI Taxonomy" id="1381693"/>
    <lineage>
        <taxon>Eukaryota</taxon>
        <taxon>Sar</taxon>
        <taxon>Alveolata</taxon>
        <taxon>Dinophyceae</taxon>
        <taxon>Suessiales</taxon>
        <taxon>Symbiodiniaceae</taxon>
        <taxon>Durusdinium</taxon>
    </lineage>
</organism>
<accession>A0ABP0KQU7</accession>
<proteinExistence type="predicted"/>
<protein>
    <submittedName>
        <fullName evidence="1">Uncharacterized protein</fullName>
    </submittedName>
</protein>
<gene>
    <name evidence="1" type="ORF">SCF082_LOCUS18520</name>
</gene>
<evidence type="ECO:0000313" key="2">
    <source>
        <dbReference type="Proteomes" id="UP001642464"/>
    </source>
</evidence>
<evidence type="ECO:0000313" key="1">
    <source>
        <dbReference type="EMBL" id="CAK9028819.1"/>
    </source>
</evidence>
<dbReference type="EMBL" id="CAXAMM010012414">
    <property type="protein sequence ID" value="CAK9028819.1"/>
    <property type="molecule type" value="Genomic_DNA"/>
</dbReference>
<sequence length="202" mass="22956">MGQLCGPGVLCDLDKVTGDRQLGDEATRKVDQLALELRILKDENYRIREEQLRLEKELKQARPADREAQGRGRSNQDRRSGDLDIRTPSHEDQQLLYMKEVIRSLQAENSRLKKGEKVSVNASSGVTEEEYRRLEGQLRMLQRQHGRMQAGSTGVSTAVSGVSTPLSSFGEDTRVRALASRYEALHREQEELRNKVRRLARG</sequence>
<keyword evidence="2" id="KW-1185">Reference proteome</keyword>
<comment type="caution">
    <text evidence="1">The sequence shown here is derived from an EMBL/GenBank/DDBJ whole genome shotgun (WGS) entry which is preliminary data.</text>
</comment>
<dbReference type="Proteomes" id="UP001642464">
    <property type="component" value="Unassembled WGS sequence"/>
</dbReference>